<evidence type="ECO:0000256" key="1">
    <source>
        <dbReference type="ARBA" id="ARBA00001946"/>
    </source>
</evidence>
<dbReference type="InterPro" id="IPR051325">
    <property type="entry name" value="Nudix_hydrolase_domain"/>
</dbReference>
<evidence type="ECO:0000256" key="2">
    <source>
        <dbReference type="ARBA" id="ARBA00022801"/>
    </source>
</evidence>
<keyword evidence="6" id="KW-1185">Reference proteome</keyword>
<reference evidence="5 6" key="1">
    <citation type="submission" date="2019-01" db="EMBL/GenBank/DDBJ databases">
        <authorList>
            <person name="Chen W.-M."/>
        </authorList>
    </citation>
    <scope>NUCLEOTIDE SEQUENCE [LARGE SCALE GENOMIC DNA]</scope>
    <source>
        <strain evidence="5 6">ICH-3</strain>
    </source>
</reference>
<dbReference type="InterPro" id="IPR020084">
    <property type="entry name" value="NUDIX_hydrolase_CS"/>
</dbReference>
<dbReference type="Pfam" id="PF00293">
    <property type="entry name" value="NUDIX"/>
    <property type="match status" value="1"/>
</dbReference>
<proteinExistence type="inferred from homology"/>
<name>A0A3S2VYF3_9BURK</name>
<evidence type="ECO:0000313" key="6">
    <source>
        <dbReference type="Proteomes" id="UP000288178"/>
    </source>
</evidence>
<dbReference type="GO" id="GO:0006167">
    <property type="term" value="P:AMP biosynthetic process"/>
    <property type="evidence" value="ECO:0007669"/>
    <property type="project" value="TreeGrafter"/>
</dbReference>
<evidence type="ECO:0000256" key="3">
    <source>
        <dbReference type="RuleBase" id="RU003476"/>
    </source>
</evidence>
<gene>
    <name evidence="5" type="ORF">ENE75_09905</name>
</gene>
<dbReference type="InterPro" id="IPR000086">
    <property type="entry name" value="NUDIX_hydrolase_dom"/>
</dbReference>
<dbReference type="EMBL" id="SACT01000002">
    <property type="protein sequence ID" value="RVT52720.1"/>
    <property type="molecule type" value="Genomic_DNA"/>
</dbReference>
<dbReference type="GO" id="GO:0006754">
    <property type="term" value="P:ATP biosynthetic process"/>
    <property type="evidence" value="ECO:0007669"/>
    <property type="project" value="TreeGrafter"/>
</dbReference>
<dbReference type="OrthoDB" id="5511555at2"/>
<dbReference type="PROSITE" id="PS51462">
    <property type="entry name" value="NUDIX"/>
    <property type="match status" value="1"/>
</dbReference>
<dbReference type="Proteomes" id="UP000288178">
    <property type="component" value="Unassembled WGS sequence"/>
</dbReference>
<comment type="caution">
    <text evidence="5">The sequence shown here is derived from an EMBL/GenBank/DDBJ whole genome shotgun (WGS) entry which is preliminary data.</text>
</comment>
<dbReference type="Gene3D" id="3.90.79.10">
    <property type="entry name" value="Nucleoside Triphosphate Pyrophosphohydrolase"/>
    <property type="match status" value="1"/>
</dbReference>
<dbReference type="PANTHER" id="PTHR21340">
    <property type="entry name" value="DIADENOSINE 5,5-P1,P4-TETRAPHOSPHATE PYROPHOSPHOHYDROLASE MUTT"/>
    <property type="match status" value="1"/>
</dbReference>
<evidence type="ECO:0000313" key="5">
    <source>
        <dbReference type="EMBL" id="RVT52720.1"/>
    </source>
</evidence>
<dbReference type="PROSITE" id="PS00893">
    <property type="entry name" value="NUDIX_BOX"/>
    <property type="match status" value="1"/>
</dbReference>
<dbReference type="RefSeq" id="WP_128198092.1">
    <property type="nucleotide sequence ID" value="NZ_SACT01000002.1"/>
</dbReference>
<keyword evidence="2 3" id="KW-0378">Hydrolase</keyword>
<dbReference type="PANTHER" id="PTHR21340:SF0">
    <property type="entry name" value="BIS(5'-NUCLEOSYL)-TETRAPHOSPHATASE [ASYMMETRICAL]"/>
    <property type="match status" value="1"/>
</dbReference>
<dbReference type="GO" id="GO:0004081">
    <property type="term" value="F:bis(5'-nucleosyl)-tetraphosphatase (asymmetrical) activity"/>
    <property type="evidence" value="ECO:0007669"/>
    <property type="project" value="TreeGrafter"/>
</dbReference>
<dbReference type="AlphaFoldDB" id="A0A3S2VYF3"/>
<accession>A0A3S2VYF3</accession>
<organism evidence="5 6">
    <name type="scientific">Rubrivivax albus</name>
    <dbReference type="NCBI Taxonomy" id="2499835"/>
    <lineage>
        <taxon>Bacteria</taxon>
        <taxon>Pseudomonadati</taxon>
        <taxon>Pseudomonadota</taxon>
        <taxon>Betaproteobacteria</taxon>
        <taxon>Burkholderiales</taxon>
        <taxon>Sphaerotilaceae</taxon>
        <taxon>Rubrivivax</taxon>
    </lineage>
</organism>
<evidence type="ECO:0000259" key="4">
    <source>
        <dbReference type="PROSITE" id="PS51462"/>
    </source>
</evidence>
<feature type="domain" description="Nudix hydrolase" evidence="4">
    <location>
        <begin position="7"/>
        <end position="142"/>
    </location>
</feature>
<dbReference type="SUPFAM" id="SSF55811">
    <property type="entry name" value="Nudix"/>
    <property type="match status" value="1"/>
</dbReference>
<dbReference type="InterPro" id="IPR020476">
    <property type="entry name" value="Nudix_hydrolase"/>
</dbReference>
<comment type="cofactor">
    <cofactor evidence="1">
        <name>Mg(2+)</name>
        <dbReference type="ChEBI" id="CHEBI:18420"/>
    </cofactor>
</comment>
<protein>
    <submittedName>
        <fullName evidence="5">NUDIX domain-containing protein</fullName>
    </submittedName>
</protein>
<dbReference type="PRINTS" id="PR00502">
    <property type="entry name" value="NUDIXFAMILY"/>
</dbReference>
<dbReference type="InterPro" id="IPR015797">
    <property type="entry name" value="NUDIX_hydrolase-like_dom_sf"/>
</dbReference>
<sequence>MFQAPILRSLSCGTVVVNPAGELLLCHVTGHDHWDLPKGRPDPGETPLQAALRETREETGLALDARTLLDLGRLAYRPRKDLHLFAALQPRFDPATLHCESRFRDARGQPQPEMDGFGWFRFDLAPLRVTHRLATVLTQRLDLHDLLRRLQQMAPAAA</sequence>
<comment type="similarity">
    <text evidence="3">Belongs to the Nudix hydrolase family.</text>
</comment>